<keyword evidence="1" id="KW-1133">Transmembrane helix</keyword>
<keyword evidence="1" id="KW-0472">Membrane</keyword>
<dbReference type="Proteomes" id="UP000228987">
    <property type="component" value="Unassembled WGS sequence"/>
</dbReference>
<dbReference type="AlphaFoldDB" id="A0A2A5C815"/>
<feature type="transmembrane region" description="Helical" evidence="1">
    <location>
        <begin position="7"/>
        <end position="25"/>
    </location>
</feature>
<accession>A0A2A5C815</accession>
<feature type="transmembrane region" description="Helical" evidence="1">
    <location>
        <begin position="87"/>
        <end position="107"/>
    </location>
</feature>
<gene>
    <name evidence="2" type="ORF">COA71_12275</name>
</gene>
<proteinExistence type="predicted"/>
<reference evidence="3" key="1">
    <citation type="submission" date="2017-08" db="EMBL/GenBank/DDBJ databases">
        <title>A dynamic microbial community with high functional redundancy inhabits the cold, oxic subseafloor aquifer.</title>
        <authorList>
            <person name="Tully B.J."/>
            <person name="Wheat C.G."/>
            <person name="Glazer B.T."/>
            <person name="Huber J.A."/>
        </authorList>
    </citation>
    <scope>NUCLEOTIDE SEQUENCE [LARGE SCALE GENOMIC DNA]</scope>
</reference>
<keyword evidence="1" id="KW-0812">Transmembrane</keyword>
<evidence type="ECO:0000313" key="3">
    <source>
        <dbReference type="Proteomes" id="UP000228987"/>
    </source>
</evidence>
<evidence type="ECO:0000313" key="2">
    <source>
        <dbReference type="EMBL" id="PCJ39947.1"/>
    </source>
</evidence>
<organism evidence="2 3">
    <name type="scientific">SAR86 cluster bacterium</name>
    <dbReference type="NCBI Taxonomy" id="2030880"/>
    <lineage>
        <taxon>Bacteria</taxon>
        <taxon>Pseudomonadati</taxon>
        <taxon>Pseudomonadota</taxon>
        <taxon>Gammaproteobacteria</taxon>
        <taxon>SAR86 cluster</taxon>
    </lineage>
</organism>
<protein>
    <submittedName>
        <fullName evidence="2">Uncharacterized protein</fullName>
    </submittedName>
</protein>
<name>A0A2A5C815_9GAMM</name>
<dbReference type="EMBL" id="NVWI01000011">
    <property type="protein sequence ID" value="PCJ39947.1"/>
    <property type="molecule type" value="Genomic_DNA"/>
</dbReference>
<comment type="caution">
    <text evidence="2">The sequence shown here is derived from an EMBL/GenBank/DDBJ whole genome shotgun (WGS) entry which is preliminary data.</text>
</comment>
<evidence type="ECO:0000256" key="1">
    <source>
        <dbReference type="SAM" id="Phobius"/>
    </source>
</evidence>
<feature type="transmembrane region" description="Helical" evidence="1">
    <location>
        <begin position="60"/>
        <end position="81"/>
    </location>
</feature>
<sequence length="126" mass="14331">METSDYIIAWLVYLIASVAMSFLFWRAAKKLFWIDLAYVLQVTFMAIVFTPWYVEADGNVLAPAIIIFAMDIVTIEIVAGIRSLVPLAMAILLSTIITMVSIATYRVRKVRRMLSIKKNRRARKAA</sequence>
<feature type="transmembrane region" description="Helical" evidence="1">
    <location>
        <begin position="31"/>
        <end position="53"/>
    </location>
</feature>